<dbReference type="CDD" id="cd17793">
    <property type="entry name" value="HipA"/>
    <property type="match status" value="1"/>
</dbReference>
<dbReference type="PANTHER" id="PTHR37419:SF1">
    <property type="entry name" value="SERINE_THREONINE-PROTEIN KINASE TOXIN HIPA"/>
    <property type="match status" value="1"/>
</dbReference>
<dbReference type="InterPro" id="IPR012893">
    <property type="entry name" value="HipA-like_C"/>
</dbReference>
<dbReference type="EMBL" id="VLJN01000001">
    <property type="protein sequence ID" value="TWG89308.1"/>
    <property type="molecule type" value="Genomic_DNA"/>
</dbReference>
<evidence type="ECO:0000259" key="4">
    <source>
        <dbReference type="Pfam" id="PF07804"/>
    </source>
</evidence>
<dbReference type="Gene3D" id="1.10.1070.20">
    <property type="match status" value="1"/>
</dbReference>
<proteinExistence type="inferred from homology"/>
<dbReference type="Pfam" id="PF13657">
    <property type="entry name" value="Couple_hipA"/>
    <property type="match status" value="1"/>
</dbReference>
<reference evidence="6 7" key="1">
    <citation type="submission" date="2019-07" db="EMBL/GenBank/DDBJ databases">
        <title>Genome sequencing of lignin-degrading bacterial isolates.</title>
        <authorList>
            <person name="Gladden J."/>
        </authorList>
    </citation>
    <scope>NUCLEOTIDE SEQUENCE [LARGE SCALE GENOMIC DNA]</scope>
    <source>
        <strain evidence="6 7">J11</strain>
    </source>
</reference>
<comment type="caution">
    <text evidence="6">The sequence shown here is derived from an EMBL/GenBank/DDBJ whole genome shotgun (WGS) entry which is preliminary data.</text>
</comment>
<dbReference type="Proteomes" id="UP000318141">
    <property type="component" value="Unassembled WGS sequence"/>
</dbReference>
<dbReference type="AlphaFoldDB" id="A0A562BVR2"/>
<keyword evidence="3 6" id="KW-0418">Kinase</keyword>
<comment type="similarity">
    <text evidence="1">Belongs to the HipA Ser/Thr kinase family.</text>
</comment>
<evidence type="ECO:0000256" key="3">
    <source>
        <dbReference type="ARBA" id="ARBA00022777"/>
    </source>
</evidence>
<evidence type="ECO:0000256" key="2">
    <source>
        <dbReference type="ARBA" id="ARBA00022679"/>
    </source>
</evidence>
<dbReference type="InterPro" id="IPR052028">
    <property type="entry name" value="HipA_Ser/Thr_kinase"/>
</dbReference>
<dbReference type="NCBIfam" id="TIGR03071">
    <property type="entry name" value="couple_hipA"/>
    <property type="match status" value="1"/>
</dbReference>
<dbReference type="InterPro" id="IPR017508">
    <property type="entry name" value="HipA_N1"/>
</dbReference>
<evidence type="ECO:0000256" key="1">
    <source>
        <dbReference type="ARBA" id="ARBA00010164"/>
    </source>
</evidence>
<keyword evidence="2" id="KW-0808">Transferase</keyword>
<dbReference type="Pfam" id="PF07804">
    <property type="entry name" value="HipA_C"/>
    <property type="match status" value="1"/>
</dbReference>
<evidence type="ECO:0000313" key="7">
    <source>
        <dbReference type="Proteomes" id="UP000318141"/>
    </source>
</evidence>
<accession>A0A562BVR2</accession>
<gene>
    <name evidence="6" type="ORF">L602_000100001980</name>
</gene>
<evidence type="ECO:0000259" key="5">
    <source>
        <dbReference type="Pfam" id="PF13657"/>
    </source>
</evidence>
<dbReference type="GO" id="GO:0004674">
    <property type="term" value="F:protein serine/threonine kinase activity"/>
    <property type="evidence" value="ECO:0007669"/>
    <property type="project" value="TreeGrafter"/>
</dbReference>
<dbReference type="GO" id="GO:0005829">
    <property type="term" value="C:cytosol"/>
    <property type="evidence" value="ECO:0007669"/>
    <property type="project" value="TreeGrafter"/>
</dbReference>
<organism evidence="6 7">
    <name type="scientific">Cupriavidus gilardii J11</name>
    <dbReference type="NCBI Taxonomy" id="936133"/>
    <lineage>
        <taxon>Bacteria</taxon>
        <taxon>Pseudomonadati</taxon>
        <taxon>Pseudomonadota</taxon>
        <taxon>Betaproteobacteria</taxon>
        <taxon>Burkholderiales</taxon>
        <taxon>Burkholderiaceae</taxon>
        <taxon>Cupriavidus</taxon>
    </lineage>
</organism>
<dbReference type="OrthoDB" id="9805913at2"/>
<name>A0A562BVR2_9BURK</name>
<sequence>MHELDVWLRGDCVGTLSIPQGRLQFTYAPDWLQRPDAMPLSCSLPLQTEPFDDARARPFFAGLLPEGRLRRTIARQFHVSGQNDFALLDHIGGECAGAVTFLEPGRTPPAAAEWGVQWLDDTELVELLDELPHRPMLAGKDGLRLSLAGAQDKLPVIVSEGRIGLPLGGAPSTHILKRPIDGVDDSVSNEAFCMALAAAMGLRVAPCRIGSVRERRYLLVERYDRTRDTRGVVRRLHQEDFCQAIGVDPEAKYQNEGGPGLAQCFALLREVLRLDARQVLSMLDYVVFHALTGNHDAHAKNFSLLYTEAGVELAPLYDALSTAVYPRLTPRMAMKLGGKYRFSEVYARHWVRFAEEAGFSASQTRKRILQFADRLPTAALTLQQRPDSGFAGSEVVDRIVRLIAQRVAVTAQRLQADA</sequence>
<dbReference type="PANTHER" id="PTHR37419">
    <property type="entry name" value="SERINE/THREONINE-PROTEIN KINASE TOXIN HIPA"/>
    <property type="match status" value="1"/>
</dbReference>
<protein>
    <submittedName>
        <fullName evidence="6">Serine/threonine-protein kinase HipA</fullName>
    </submittedName>
</protein>
<feature type="domain" description="HipA N-terminal subdomain 1" evidence="5">
    <location>
        <begin position="4"/>
        <end position="101"/>
    </location>
</feature>
<feature type="domain" description="HipA-like C-terminal" evidence="4">
    <location>
        <begin position="145"/>
        <end position="377"/>
    </location>
</feature>
<evidence type="ECO:0000313" key="6">
    <source>
        <dbReference type="EMBL" id="TWG89308.1"/>
    </source>
</evidence>
<keyword evidence="7" id="KW-1185">Reference proteome</keyword>